<evidence type="ECO:0000259" key="7">
    <source>
        <dbReference type="Pfam" id="PF01488"/>
    </source>
</evidence>
<feature type="domain" description="Shikimate dehydrogenase substrate binding N-terminal" evidence="8">
    <location>
        <begin position="271"/>
        <end position="349"/>
    </location>
</feature>
<keyword evidence="4" id="KW-0560">Oxidoreductase</keyword>
<dbReference type="SUPFAM" id="SSF51735">
    <property type="entry name" value="NAD(P)-binding Rossmann-fold domains"/>
    <property type="match status" value="1"/>
</dbReference>
<accession>A0ABR2YJS4</accession>
<evidence type="ECO:0000259" key="8">
    <source>
        <dbReference type="Pfam" id="PF08501"/>
    </source>
</evidence>
<dbReference type="Pfam" id="PF18317">
    <property type="entry name" value="SDH_C"/>
    <property type="match status" value="1"/>
</dbReference>
<proteinExistence type="inferred from homology"/>
<evidence type="ECO:0000256" key="1">
    <source>
        <dbReference type="ARBA" id="ARBA00012962"/>
    </source>
</evidence>
<dbReference type="InterPro" id="IPR046346">
    <property type="entry name" value="Aminoacid_DH-like_N_sf"/>
</dbReference>
<dbReference type="SUPFAM" id="SSF53223">
    <property type="entry name" value="Aminoacid dehydrogenase-like, N-terminal domain"/>
    <property type="match status" value="1"/>
</dbReference>
<evidence type="ECO:0000256" key="3">
    <source>
        <dbReference type="ARBA" id="ARBA00022857"/>
    </source>
</evidence>
<dbReference type="Pfam" id="PF01488">
    <property type="entry name" value="Shikimate_DH"/>
    <property type="match status" value="1"/>
</dbReference>
<feature type="region of interest" description="Disordered" evidence="6">
    <location>
        <begin position="1"/>
        <end position="29"/>
    </location>
</feature>
<keyword evidence="2" id="KW-0028">Amino-acid biosynthesis</keyword>
<comment type="caution">
    <text evidence="10">The sequence shown here is derived from an EMBL/GenBank/DDBJ whole genome shotgun (WGS) entry which is preliminary data.</text>
</comment>
<dbReference type="NCBIfam" id="TIGR01093">
    <property type="entry name" value="aroD"/>
    <property type="match status" value="1"/>
</dbReference>
<dbReference type="InterPro" id="IPR041121">
    <property type="entry name" value="SDH_C"/>
</dbReference>
<dbReference type="InterPro" id="IPR006151">
    <property type="entry name" value="Shikm_DH/Glu-tRNA_Rdtase"/>
</dbReference>
<keyword evidence="5" id="KW-0057">Aromatic amino acid biosynthesis</keyword>
<evidence type="ECO:0000256" key="4">
    <source>
        <dbReference type="ARBA" id="ARBA00023002"/>
    </source>
</evidence>
<dbReference type="Pfam" id="PF01487">
    <property type="entry name" value="DHquinase_I"/>
    <property type="match status" value="1"/>
</dbReference>
<dbReference type="InterPro" id="IPR036291">
    <property type="entry name" value="NAD(P)-bd_dom_sf"/>
</dbReference>
<evidence type="ECO:0000313" key="10">
    <source>
        <dbReference type="EMBL" id="KAK9906781.1"/>
    </source>
</evidence>
<reference evidence="10 11" key="1">
    <citation type="journal article" date="2024" name="Nat. Commun.">
        <title>Phylogenomics reveals the evolutionary origins of lichenization in chlorophyte algae.</title>
        <authorList>
            <person name="Puginier C."/>
            <person name="Libourel C."/>
            <person name="Otte J."/>
            <person name="Skaloud P."/>
            <person name="Haon M."/>
            <person name="Grisel S."/>
            <person name="Petersen M."/>
            <person name="Berrin J.G."/>
            <person name="Delaux P.M."/>
            <person name="Dal Grande F."/>
            <person name="Keller J."/>
        </authorList>
    </citation>
    <scope>NUCLEOTIDE SEQUENCE [LARGE SCALE GENOMIC DNA]</scope>
    <source>
        <strain evidence="10 11">SAG 216-7</strain>
    </source>
</reference>
<dbReference type="InterPro" id="IPR022893">
    <property type="entry name" value="Shikimate_DH_fam"/>
</dbReference>
<dbReference type="HAMAP" id="MF_00222">
    <property type="entry name" value="Shikimate_DH_AroE"/>
    <property type="match status" value="1"/>
</dbReference>
<dbReference type="InterPro" id="IPR011342">
    <property type="entry name" value="Shikimate_DH"/>
</dbReference>
<dbReference type="CDD" id="cd01065">
    <property type="entry name" value="NAD_bind_Shikimate_DH"/>
    <property type="match status" value="1"/>
</dbReference>
<evidence type="ECO:0000256" key="5">
    <source>
        <dbReference type="ARBA" id="ARBA00023141"/>
    </source>
</evidence>
<evidence type="ECO:0000256" key="6">
    <source>
        <dbReference type="SAM" id="MobiDB-lite"/>
    </source>
</evidence>
<dbReference type="PANTHER" id="PTHR21089:SF1">
    <property type="entry name" value="BIFUNCTIONAL 3-DEHYDROQUINATE DEHYDRATASE_SHIKIMATE DEHYDROGENASE, CHLOROPLASTIC"/>
    <property type="match status" value="1"/>
</dbReference>
<keyword evidence="11" id="KW-1185">Reference proteome</keyword>
<feature type="domain" description="Quinate/shikimate 5-dehydrogenase/glutamyl-tRNA reductase" evidence="7">
    <location>
        <begin position="385"/>
        <end position="458"/>
    </location>
</feature>
<protein>
    <recommendedName>
        <fullName evidence="1">shikimate dehydrogenase (NADP(+))</fullName>
        <ecNumber evidence="1">1.1.1.25</ecNumber>
    </recommendedName>
</protein>
<organism evidence="10 11">
    <name type="scientific">Coccomyxa subellipsoidea</name>
    <dbReference type="NCBI Taxonomy" id="248742"/>
    <lineage>
        <taxon>Eukaryota</taxon>
        <taxon>Viridiplantae</taxon>
        <taxon>Chlorophyta</taxon>
        <taxon>core chlorophytes</taxon>
        <taxon>Trebouxiophyceae</taxon>
        <taxon>Trebouxiophyceae incertae sedis</taxon>
        <taxon>Coccomyxaceae</taxon>
        <taxon>Coccomyxa</taxon>
    </lineage>
</organism>
<dbReference type="Proteomes" id="UP001491310">
    <property type="component" value="Unassembled WGS sequence"/>
</dbReference>
<name>A0ABR2YJS4_9CHLO</name>
<dbReference type="EC" id="1.1.1.25" evidence="1"/>
<gene>
    <name evidence="10" type="ORF">WJX75_007923</name>
</gene>
<evidence type="ECO:0000259" key="9">
    <source>
        <dbReference type="Pfam" id="PF18317"/>
    </source>
</evidence>
<dbReference type="Pfam" id="PF08501">
    <property type="entry name" value="Shikimate_dh_N"/>
    <property type="match status" value="1"/>
</dbReference>
<dbReference type="PANTHER" id="PTHR21089">
    <property type="entry name" value="SHIKIMATE DEHYDROGENASE"/>
    <property type="match status" value="1"/>
</dbReference>
<dbReference type="SUPFAM" id="SSF51569">
    <property type="entry name" value="Aldolase"/>
    <property type="match status" value="1"/>
</dbReference>
<dbReference type="InterPro" id="IPR001381">
    <property type="entry name" value="DHquinase_I"/>
</dbReference>
<sequence>MKTARHPSVLKAATQDAVEASPPAPTTHQGPTLICTIVTADTTDAAVTEIREAEQFGADVVELRLDFLKDINLLDPAPTLKRLLDACEAVKLPAIITFRPAWEGGQFKGPEPLRLAVLKYAAVLGAHYVDVEYLAANFFFASEGEVPLSTKVILSHHDYDETPSDEILEALVGEMFKGGADIAKIATTAQQIEDSARMLALPGKSSGPVIALAMGEKGLTSRLLAPKFGGYLTFGALSPTQTSAPGQPTVTELRNLYRLQNQSAATQVYGIVGNPVSHSRSPALHNAALAAAGLDAVYVPLLVDELRPFLDAFPSFSGFSVTIPHKLAALECAEEADPVAARIGAANTLVRLSGGGLKAFNTDWSAAISAVEAALGGSRQGGESALRGKNVVVLGAGGAGKALAFGAIERGATVLVCNRTREKADALAEALGSGASAVEYAEVASGRVAGDVLMNSTSIGMHPREDESPVSAEALSGYGVVFDAVYTPLETQLLRDAKDQGCITVSGLEMFVGQAAEQFELFTGKPAPVDLMRQATLDSMHSS</sequence>
<dbReference type="Gene3D" id="3.40.50.10860">
    <property type="entry name" value="Leucine Dehydrogenase, chain A, domain 1"/>
    <property type="match status" value="1"/>
</dbReference>
<dbReference type="NCBIfam" id="TIGR00507">
    <property type="entry name" value="aroE"/>
    <property type="match status" value="1"/>
</dbReference>
<feature type="domain" description="SDH C-terminal" evidence="9">
    <location>
        <begin position="507"/>
        <end position="535"/>
    </location>
</feature>
<dbReference type="EMBL" id="JALJOT010000010">
    <property type="protein sequence ID" value="KAK9906781.1"/>
    <property type="molecule type" value="Genomic_DNA"/>
</dbReference>
<keyword evidence="3" id="KW-0521">NADP</keyword>
<dbReference type="Gene3D" id="3.40.50.720">
    <property type="entry name" value="NAD(P)-binding Rossmann-like Domain"/>
    <property type="match status" value="1"/>
</dbReference>
<evidence type="ECO:0000256" key="2">
    <source>
        <dbReference type="ARBA" id="ARBA00022605"/>
    </source>
</evidence>
<evidence type="ECO:0000313" key="11">
    <source>
        <dbReference type="Proteomes" id="UP001491310"/>
    </source>
</evidence>
<dbReference type="CDD" id="cd00502">
    <property type="entry name" value="DHQase_I"/>
    <property type="match status" value="1"/>
</dbReference>
<dbReference type="Gene3D" id="3.20.20.70">
    <property type="entry name" value="Aldolase class I"/>
    <property type="match status" value="1"/>
</dbReference>
<dbReference type="HAMAP" id="MF_00214">
    <property type="entry name" value="AroD"/>
    <property type="match status" value="1"/>
</dbReference>
<dbReference type="InterPro" id="IPR013785">
    <property type="entry name" value="Aldolase_TIM"/>
</dbReference>
<dbReference type="InterPro" id="IPR013708">
    <property type="entry name" value="Shikimate_DH-bd_N"/>
</dbReference>